<evidence type="ECO:0000256" key="11">
    <source>
        <dbReference type="HAMAP-Rule" id="MF_01398"/>
    </source>
</evidence>
<comment type="similarity">
    <text evidence="11 12">Belongs to the ATPase B chain family.</text>
</comment>
<dbReference type="EMBL" id="KF285529">
    <property type="protein sequence ID" value="AGW30951.1"/>
    <property type="molecule type" value="Genomic_DNA"/>
</dbReference>
<dbReference type="EMBL" id="KZ155820">
    <property type="protein sequence ID" value="OUS44474.1"/>
    <property type="molecule type" value="Genomic_DNA"/>
</dbReference>
<dbReference type="EMBL" id="KF285530">
    <property type="protein sequence ID" value="AGW31012.1"/>
    <property type="molecule type" value="Genomic_DNA"/>
</dbReference>
<evidence type="ECO:0000313" key="21">
    <source>
        <dbReference type="EMBL" id="AGW30890.1"/>
    </source>
</evidence>
<dbReference type="Pfam" id="PF00430">
    <property type="entry name" value="ATP-synt_B"/>
    <property type="match status" value="1"/>
</dbReference>
<keyword evidence="7 11" id="KW-0406">Ion transport</keyword>
<dbReference type="Proteomes" id="UP000195557">
    <property type="component" value="Unassembled WGS sequence"/>
</dbReference>
<dbReference type="EMBL" id="KF285525">
    <property type="protein sequence ID" value="AGW30705.1"/>
    <property type="molecule type" value="Genomic_DNA"/>
</dbReference>
<comment type="subcellular location">
    <subcellularLocation>
        <location evidence="1">Membrane</location>
        <topology evidence="1">Single-pass membrane protein</topology>
    </subcellularLocation>
    <subcellularLocation>
        <location evidence="11">Plastid</location>
        <location evidence="11">Chloroplast thylakoid membrane</location>
        <topology evidence="11">Single-pass membrane protein</topology>
    </subcellularLocation>
</comment>
<evidence type="ECO:0000313" key="19">
    <source>
        <dbReference type="EMBL" id="AGW30766.1"/>
    </source>
</evidence>
<dbReference type="EMBL" id="KF285527">
    <property type="protein sequence ID" value="AGW30828.1"/>
    <property type="molecule type" value="Genomic_DNA"/>
</dbReference>
<dbReference type="CDD" id="cd06503">
    <property type="entry name" value="ATP-synt_Fo_b"/>
    <property type="match status" value="1"/>
</dbReference>
<name>S5QBR5_OSTTA</name>
<dbReference type="PANTHER" id="PTHR34264">
    <property type="entry name" value="ATP SYNTHASE SUBUNIT B, CHLOROPLASTIC"/>
    <property type="match status" value="1"/>
</dbReference>
<evidence type="ECO:0000256" key="8">
    <source>
        <dbReference type="ARBA" id="ARBA00023136"/>
    </source>
</evidence>
<dbReference type="EMBL" id="KF285531">
    <property type="protein sequence ID" value="AGW31073.1"/>
    <property type="molecule type" value="Genomic_DNA"/>
</dbReference>
<evidence type="ECO:0000313" key="27">
    <source>
        <dbReference type="EMBL" id="OUS44474.1"/>
    </source>
</evidence>
<dbReference type="InterPro" id="IPR002146">
    <property type="entry name" value="ATP_synth_b/b'su_bac/chlpt"/>
</dbReference>
<dbReference type="EMBL" id="KC990831">
    <property type="protein sequence ID" value="AGR88220.1"/>
    <property type="molecule type" value="Genomic_DNA"/>
</dbReference>
<evidence type="ECO:0000313" key="14">
    <source>
        <dbReference type="EMBL" id="AGR88220.1"/>
    </source>
</evidence>
<evidence type="ECO:0000256" key="1">
    <source>
        <dbReference type="ARBA" id="ARBA00004167"/>
    </source>
</evidence>
<evidence type="ECO:0000256" key="12">
    <source>
        <dbReference type="RuleBase" id="RU003848"/>
    </source>
</evidence>
<evidence type="ECO:0000313" key="26">
    <source>
        <dbReference type="EMBL" id="AGW31195.1"/>
    </source>
</evidence>
<keyword evidence="4 11" id="KW-0812">Transmembrane</keyword>
<keyword evidence="2 11" id="KW-0813">Transport</keyword>
<evidence type="ECO:0000313" key="20">
    <source>
        <dbReference type="EMBL" id="AGW30828.1"/>
    </source>
</evidence>
<keyword evidence="3 11" id="KW-0138">CF(0)</keyword>
<keyword evidence="14" id="KW-0934">Plastid</keyword>
<evidence type="ECO:0000313" key="24">
    <source>
        <dbReference type="EMBL" id="AGW31073.1"/>
    </source>
</evidence>
<comment type="function">
    <text evidence="11">Component of the F(0) channel, it forms part of the peripheral stalk, linking F(1) to F(0).</text>
</comment>
<keyword evidence="6 11" id="KW-1133">Transmembrane helix</keyword>
<geneLocation type="chloroplast" evidence="14"/>
<dbReference type="HAMAP" id="MF_01398">
    <property type="entry name" value="ATP_synth_b_bprime"/>
    <property type="match status" value="1"/>
</dbReference>
<keyword evidence="8 11" id="KW-0472">Membrane</keyword>
<reference evidence="14" key="1">
    <citation type="journal article" date="2013" name="Genome Biol. Evol.">
        <title>Organellar Inheritance in the Green Lineage: Insights from Ostreococcus tauri.</title>
        <authorList>
            <person name="Blanc-Mathieu R."/>
            <person name="Sanchez-Ferandin S."/>
            <person name="Eyre-Walker A."/>
            <person name="Piganeau G."/>
        </authorList>
    </citation>
    <scope>NUCLEOTIDE SEQUENCE</scope>
    <source>
        <strain evidence="15">RCC1108</strain>
        <strain evidence="16">RCC1110</strain>
        <strain evidence="17">RCC1112</strain>
        <strain evidence="18">RCC1114</strain>
        <strain evidence="19">RCC1115</strain>
        <strain evidence="20">RCC1116</strain>
        <strain evidence="21">RCC1117</strain>
        <strain evidence="22">RCC1118</strain>
        <strain evidence="23">RCC1123</strain>
        <strain evidence="24">RCC1558</strain>
        <strain evidence="25">RCC1559</strain>
        <strain evidence="26">RCC1561</strain>
    </source>
</reference>
<dbReference type="GeneID" id="4238810"/>
<keyword evidence="14" id="KW-0150">Chloroplast</keyword>
<evidence type="ECO:0000313" key="22">
    <source>
        <dbReference type="EMBL" id="AGW30951.1"/>
    </source>
</evidence>
<dbReference type="GO" id="GO:0009535">
    <property type="term" value="C:chloroplast thylakoid membrane"/>
    <property type="evidence" value="ECO:0007669"/>
    <property type="project" value="UniProtKB-SubCell"/>
</dbReference>
<evidence type="ECO:0000256" key="7">
    <source>
        <dbReference type="ARBA" id="ARBA00023065"/>
    </source>
</evidence>
<dbReference type="EMBL" id="KF285532">
    <property type="protein sequence ID" value="AGW31134.1"/>
    <property type="molecule type" value="Genomic_DNA"/>
</dbReference>
<protein>
    <recommendedName>
        <fullName evidence="11">ATP synthase subunit b, chloroplastic</fullName>
    </recommendedName>
    <alternativeName>
        <fullName evidence="11">ATP synthase F(0) sector subunit b</fullName>
    </alternativeName>
    <alternativeName>
        <fullName evidence="11">ATPase subunit I</fullName>
    </alternativeName>
</protein>
<keyword evidence="5 11" id="KW-0375">Hydrogen ion transport</keyword>
<evidence type="ECO:0000313" key="15">
    <source>
        <dbReference type="EMBL" id="AGW30522.1"/>
    </source>
</evidence>
<dbReference type="EMBL" id="KF285524">
    <property type="protein sequence ID" value="AGW30644.1"/>
    <property type="molecule type" value="Genomic_DNA"/>
</dbReference>
<dbReference type="EMBL" id="KF285522">
    <property type="protein sequence ID" value="AGW30522.1"/>
    <property type="molecule type" value="Genomic_DNA"/>
</dbReference>
<dbReference type="SMR" id="S5QBR5"/>
<evidence type="ECO:0000256" key="4">
    <source>
        <dbReference type="ARBA" id="ARBA00022692"/>
    </source>
</evidence>
<dbReference type="EMBL" id="KF285533">
    <property type="protein sequence ID" value="AGW31195.1"/>
    <property type="molecule type" value="Genomic_DNA"/>
</dbReference>
<evidence type="ECO:0000256" key="10">
    <source>
        <dbReference type="ARBA" id="ARBA00025198"/>
    </source>
</evidence>
<evidence type="ECO:0000313" key="25">
    <source>
        <dbReference type="EMBL" id="AGW31134.1"/>
    </source>
</evidence>
<evidence type="ECO:0000313" key="18">
    <source>
        <dbReference type="EMBL" id="AGW30705.1"/>
    </source>
</evidence>
<accession>S5QBR5</accession>
<organism evidence="14">
    <name type="scientific">Ostreococcus tauri</name>
    <name type="common">Marine green alga</name>
    <dbReference type="NCBI Taxonomy" id="70448"/>
    <lineage>
        <taxon>Eukaryota</taxon>
        <taxon>Viridiplantae</taxon>
        <taxon>Chlorophyta</taxon>
        <taxon>Mamiellophyceae</taxon>
        <taxon>Mamiellales</taxon>
        <taxon>Bathycoccaceae</taxon>
        <taxon>Ostreococcus</taxon>
    </lineage>
</organism>
<keyword evidence="13" id="KW-0175">Coiled coil</keyword>
<dbReference type="RefSeq" id="YP_717249.1">
    <property type="nucleotide sequence ID" value="NC_008289.1"/>
</dbReference>
<dbReference type="EMBL" id="KF285528">
    <property type="protein sequence ID" value="AGW30890.1"/>
    <property type="molecule type" value="Genomic_DNA"/>
</dbReference>
<sequence>MVSLAEGFGFNTNILETNVLNLAVVLPIVFTLGRDTLTSMLDTRREKILGSLRSADDRFKQAQLELDTAKAELATANDKVKDIKSEGRKTLEALTAEQSSRMAEVATRFAGLKDETIRLEEEKAIAQFRKQLVNVAFEKAIVGIQSQMNASLHRKYIDAKISLMTSRL</sequence>
<dbReference type="GO" id="GO:0045259">
    <property type="term" value="C:proton-transporting ATP synthase complex"/>
    <property type="evidence" value="ECO:0007669"/>
    <property type="project" value="UniProtKB-KW"/>
</dbReference>
<keyword evidence="9 11" id="KW-0066">ATP synthesis</keyword>
<evidence type="ECO:0000256" key="2">
    <source>
        <dbReference type="ARBA" id="ARBA00022448"/>
    </source>
</evidence>
<dbReference type="PANTHER" id="PTHR34264:SF3">
    <property type="entry name" value="ATP SYNTHASE SUBUNIT B, CHLOROPLASTIC"/>
    <property type="match status" value="1"/>
</dbReference>
<evidence type="ECO:0000256" key="13">
    <source>
        <dbReference type="SAM" id="Coils"/>
    </source>
</evidence>
<proteinExistence type="inferred from homology"/>
<accession>A0A1Y5I8D7</accession>
<dbReference type="KEGG" id="ota:OstapCp46"/>
<evidence type="ECO:0000313" key="23">
    <source>
        <dbReference type="EMBL" id="AGW31012.1"/>
    </source>
</evidence>
<dbReference type="EMBL" id="KF285523">
    <property type="protein sequence ID" value="AGW30583.1"/>
    <property type="molecule type" value="Genomic_DNA"/>
</dbReference>
<comment type="subunit">
    <text evidence="11">F-type ATPases have 2 components, F(1) - the catalytic core - and F(0) - the membrane proton channel. F(1) has five subunits: alpha(3), beta(3), gamma(1), delta(1), epsilon(1). F(0) has four main subunits: a(1), b(1), b'(1) and c(10-14). The alpha and beta chains form an alternating ring which encloses part of the gamma chain. F(1) is attached to F(0) by a central stalk formed by the gamma and epsilon chains, while a peripheral stalk is formed by the delta, b and b' chains.</text>
</comment>
<evidence type="ECO:0000256" key="9">
    <source>
        <dbReference type="ARBA" id="ARBA00023310"/>
    </source>
</evidence>
<evidence type="ECO:0000256" key="3">
    <source>
        <dbReference type="ARBA" id="ARBA00022547"/>
    </source>
</evidence>
<keyword evidence="11" id="KW-0793">Thylakoid</keyword>
<comment type="function">
    <text evidence="10 11">F(1)F(0) ATP synthase produces ATP from ADP in the presence of a proton or sodium gradient. F-type ATPases consist of two structural domains, F(1) containing the extramembraneous catalytic core and F(0) containing the membrane proton channel, linked together by a central stalk and a peripheral stalk. During catalysis, ATP synthesis in the catalytic domain of F(1) is coupled via a rotary mechanism of the central stalk subunits to proton translocation.</text>
</comment>
<comment type="miscellaneous">
    <text evidence="11">In plastids the F-type ATPase is also known as CF(1)CF(0).</text>
</comment>
<evidence type="ECO:0000256" key="5">
    <source>
        <dbReference type="ARBA" id="ARBA00022781"/>
    </source>
</evidence>
<dbReference type="EMBL" id="KF285526">
    <property type="protein sequence ID" value="AGW30766.1"/>
    <property type="molecule type" value="Genomic_DNA"/>
</dbReference>
<feature type="coiled-coil region" evidence="13">
    <location>
        <begin position="52"/>
        <end position="86"/>
    </location>
</feature>
<reference evidence="27" key="2">
    <citation type="submission" date="2017-04" db="EMBL/GenBank/DDBJ databases">
        <title>Population genomics of picophytoplankton unveils novel chromosome hypervariability.</title>
        <authorList>
            <consortium name="DOE Joint Genome Institute"/>
            <person name="Blanc-Mathieu R."/>
            <person name="Krasovec M."/>
            <person name="Hebrard M."/>
            <person name="Yau S."/>
            <person name="Desgranges E."/>
            <person name="Martin J."/>
            <person name="Schackwitz W."/>
            <person name="Kuo A."/>
            <person name="Salin G."/>
            <person name="Donnadieu C."/>
            <person name="Desdevises Y."/>
            <person name="Sanchez-Ferandin S."/>
            <person name="Moreau H."/>
            <person name="Rivals E."/>
            <person name="Grigoriev I.V."/>
            <person name="Grimsley N."/>
            <person name="Eyre-Walker A."/>
            <person name="Piganeau G."/>
        </authorList>
    </citation>
    <scope>NUCLEOTIDE SEQUENCE [LARGE SCALE GENOMIC DNA]</scope>
    <source>
        <strain evidence="27">RCC 1115</strain>
    </source>
</reference>
<evidence type="ECO:0000313" key="16">
    <source>
        <dbReference type="EMBL" id="AGW30583.1"/>
    </source>
</evidence>
<gene>
    <name evidence="11 14" type="primary">atpF</name>
    <name evidence="27" type="ORF">BE221DRAFT_82861</name>
    <name evidence="14" type="ORF">OtCpg00460</name>
</gene>
<dbReference type="AlphaFoldDB" id="S5QBR5"/>
<accession>A0A454Y1E8</accession>
<evidence type="ECO:0000256" key="6">
    <source>
        <dbReference type="ARBA" id="ARBA00022989"/>
    </source>
</evidence>
<dbReference type="GO" id="GO:0046933">
    <property type="term" value="F:proton-transporting ATP synthase activity, rotational mechanism"/>
    <property type="evidence" value="ECO:0007669"/>
    <property type="project" value="UniProtKB-UniRule"/>
</dbReference>
<evidence type="ECO:0000313" key="17">
    <source>
        <dbReference type="EMBL" id="AGW30644.1"/>
    </source>
</evidence>